<dbReference type="RefSeq" id="WP_380031834.1">
    <property type="nucleotide sequence ID" value="NZ_JBHSHB010000007.1"/>
</dbReference>
<dbReference type="Gene3D" id="3.10.450.360">
    <property type="match status" value="1"/>
</dbReference>
<reference evidence="2" key="1">
    <citation type="journal article" date="2019" name="Int. J. Syst. Evol. Microbiol.">
        <title>The Global Catalogue of Microorganisms (GCM) 10K type strain sequencing project: providing services to taxonomists for standard genome sequencing and annotation.</title>
        <authorList>
            <consortium name="The Broad Institute Genomics Platform"/>
            <consortium name="The Broad Institute Genome Sequencing Center for Infectious Disease"/>
            <person name="Wu L."/>
            <person name="Ma J."/>
        </authorList>
    </citation>
    <scope>NUCLEOTIDE SEQUENCE [LARGE SCALE GENOMIC DNA]</scope>
    <source>
        <strain evidence="2">CGMCC 4.7427</strain>
    </source>
</reference>
<dbReference type="SUPFAM" id="SSF160574">
    <property type="entry name" value="BT0923-like"/>
    <property type="match status" value="1"/>
</dbReference>
<protein>
    <submittedName>
        <fullName evidence="1">Uncharacterized protein</fullName>
    </submittedName>
</protein>
<proteinExistence type="predicted"/>
<evidence type="ECO:0000313" key="2">
    <source>
        <dbReference type="Proteomes" id="UP001595878"/>
    </source>
</evidence>
<dbReference type="EMBL" id="JBHSHB010000007">
    <property type="protein sequence ID" value="MFC4689336.1"/>
    <property type="molecule type" value="Genomic_DNA"/>
</dbReference>
<name>A0ABV9L5E9_9FLAO</name>
<evidence type="ECO:0000313" key="1">
    <source>
        <dbReference type="EMBL" id="MFC4689336.1"/>
    </source>
</evidence>
<accession>A0ABV9L5E9</accession>
<keyword evidence="2" id="KW-1185">Reference proteome</keyword>
<comment type="caution">
    <text evidence="1">The sequence shown here is derived from an EMBL/GenBank/DDBJ whole genome shotgun (WGS) entry which is preliminary data.</text>
</comment>
<organism evidence="1 2">
    <name type="scientific">Dokdonia genika</name>
    <dbReference type="NCBI Taxonomy" id="308113"/>
    <lineage>
        <taxon>Bacteria</taxon>
        <taxon>Pseudomonadati</taxon>
        <taxon>Bacteroidota</taxon>
        <taxon>Flavobacteriia</taxon>
        <taxon>Flavobacteriales</taxon>
        <taxon>Flavobacteriaceae</taxon>
        <taxon>Dokdonia</taxon>
    </lineage>
</organism>
<sequence length="180" mass="20740">MSRAQVQDAVKTEREYRIKPELVPQKAKDFIATFNINRSVKWLQEVGDNGASIEAKFKYKGQRHSVEFTTDGVLEDVEIVIGLGDVPEGTKQQIASYFTQEFDYFKVEKIQAQYNNTVKEIINRTAKKLVASSLIPHYEVVVKTRNSGKKSKRYEVLFNEKGAFISRSQVSIRRDNILRF</sequence>
<gene>
    <name evidence="1" type="ORF">ACFO5T_02725</name>
</gene>
<dbReference type="Proteomes" id="UP001595878">
    <property type="component" value="Unassembled WGS sequence"/>
</dbReference>